<dbReference type="Pfam" id="PF16917">
    <property type="entry name" value="BPL_LplA_LipB_2"/>
    <property type="match status" value="1"/>
</dbReference>
<keyword evidence="3" id="KW-1185">Reference proteome</keyword>
<evidence type="ECO:0000259" key="1">
    <source>
        <dbReference type="Pfam" id="PF16917"/>
    </source>
</evidence>
<dbReference type="RefSeq" id="WP_283741612.1">
    <property type="nucleotide sequence ID" value="NZ_JASJEV010000011.1"/>
</dbReference>
<evidence type="ECO:0000313" key="3">
    <source>
        <dbReference type="Proteomes" id="UP001321492"/>
    </source>
</evidence>
<evidence type="ECO:0000313" key="2">
    <source>
        <dbReference type="EMBL" id="MDJ1159612.1"/>
    </source>
</evidence>
<name>A0ABT7AJQ5_9HYPH</name>
<sequence>MPVDVRSVGRRELDLPPLFSLHTLRESGDAFASAQALAPDRGAGTLVWARRFDLVEFAVVLEPEEPLALARLVLYPAMSALADAIAVHCPPEKPLAFGWPDALHFDDGLVGGGRLAWPAEAREDEAPPWLVFGVMLRAAALGAGEPGTWRIGTTLEETGFFEGVDTGAIVESFARHLMANLHEWQEAGAKAAARRWLERFPGEEGAQHGIDANGDLIVRCDGEEERRAFRAALAEPSWLDPARGEPWL</sequence>
<dbReference type="InterPro" id="IPR045864">
    <property type="entry name" value="aa-tRNA-synth_II/BPL/LPL"/>
</dbReference>
<dbReference type="Gene3D" id="3.30.930.10">
    <property type="entry name" value="Bira Bifunctional Protein, Domain 2"/>
    <property type="match status" value="1"/>
</dbReference>
<dbReference type="SUPFAM" id="SSF55681">
    <property type="entry name" value="Class II aaRS and biotin synthetases"/>
    <property type="match status" value="1"/>
</dbReference>
<comment type="caution">
    <text evidence="2">The sequence shown here is derived from an EMBL/GenBank/DDBJ whole genome shotgun (WGS) entry which is preliminary data.</text>
</comment>
<feature type="domain" description="BPL/LPL catalytic" evidence="1">
    <location>
        <begin position="15"/>
        <end position="197"/>
    </location>
</feature>
<organism evidence="2 3">
    <name type="scientific">Chelatococcus albus</name>
    <dbReference type="NCBI Taxonomy" id="3047466"/>
    <lineage>
        <taxon>Bacteria</taxon>
        <taxon>Pseudomonadati</taxon>
        <taxon>Pseudomonadota</taxon>
        <taxon>Alphaproteobacteria</taxon>
        <taxon>Hyphomicrobiales</taxon>
        <taxon>Chelatococcaceae</taxon>
        <taxon>Chelatococcus</taxon>
    </lineage>
</organism>
<dbReference type="InterPro" id="IPR004143">
    <property type="entry name" value="BPL_LPL_catalytic"/>
</dbReference>
<gene>
    <name evidence="2" type="ORF">QNA08_15410</name>
</gene>
<accession>A0ABT7AJQ5</accession>
<keyword evidence="2" id="KW-0436">Ligase</keyword>
<dbReference type="Proteomes" id="UP001321492">
    <property type="component" value="Unassembled WGS sequence"/>
</dbReference>
<protein>
    <submittedName>
        <fullName evidence="2">Biotin/lipoate--protein ligase family protein</fullName>
    </submittedName>
</protein>
<dbReference type="EMBL" id="JASJEV010000011">
    <property type="protein sequence ID" value="MDJ1159612.1"/>
    <property type="molecule type" value="Genomic_DNA"/>
</dbReference>
<reference evidence="2 3" key="1">
    <citation type="submission" date="2023-05" db="EMBL/GenBank/DDBJ databases">
        <title>Chelatococcus sp. nov., a moderately thermophilic bacterium isolated from hot spring microbial mat.</title>
        <authorList>
            <person name="Hu C.-J."/>
            <person name="Li W.-J."/>
        </authorList>
    </citation>
    <scope>NUCLEOTIDE SEQUENCE [LARGE SCALE GENOMIC DNA]</scope>
    <source>
        <strain evidence="2 3">SYSU G07232</strain>
    </source>
</reference>
<dbReference type="GO" id="GO:0016874">
    <property type="term" value="F:ligase activity"/>
    <property type="evidence" value="ECO:0007669"/>
    <property type="project" value="UniProtKB-KW"/>
</dbReference>
<proteinExistence type="predicted"/>